<organism evidence="2 3">
    <name type="scientific">Litorimonas cladophorae</name>
    <dbReference type="NCBI Taxonomy" id="1220491"/>
    <lineage>
        <taxon>Bacteria</taxon>
        <taxon>Pseudomonadati</taxon>
        <taxon>Pseudomonadota</taxon>
        <taxon>Alphaproteobacteria</taxon>
        <taxon>Maricaulales</taxon>
        <taxon>Robiginitomaculaceae</taxon>
    </lineage>
</organism>
<comment type="caution">
    <text evidence="2">The sequence shown here is derived from an EMBL/GenBank/DDBJ whole genome shotgun (WGS) entry which is preliminary data.</text>
</comment>
<dbReference type="AlphaFoldDB" id="A0A918KP09"/>
<gene>
    <name evidence="2" type="ORF">GCM10011309_20840</name>
</gene>
<dbReference type="InterPro" id="IPR053188">
    <property type="entry name" value="FkbM_Methyltransferase"/>
</dbReference>
<dbReference type="Proteomes" id="UP000600865">
    <property type="component" value="Unassembled WGS sequence"/>
</dbReference>
<accession>A0A918KP09</accession>
<dbReference type="EMBL" id="BMYV01000002">
    <property type="protein sequence ID" value="GGX70556.1"/>
    <property type="molecule type" value="Genomic_DNA"/>
</dbReference>
<dbReference type="InterPro" id="IPR006342">
    <property type="entry name" value="FkbM_mtfrase"/>
</dbReference>
<feature type="domain" description="Methyltransferase FkbM" evidence="1">
    <location>
        <begin position="84"/>
        <end position="181"/>
    </location>
</feature>
<sequence>MLSRHPTKAHAFKTLKNMGFPVEAVVDVGVLSCTADLMNSFPNVPHILVEPIEEFYADIERIYQGAGIQFKIIKAAASDADGTAKMKTSSIRSGKDITHSRLTHEKGDGENFRTVPTITIATLIKTETIPKPYLLKIDVDGAELDVMRGALPVVSNCSVLCIEAGPQNFAERCNAALTLGFELFDIVDLCYYGNRFVQADFIFINSQMVKNLKLDMYEDGFDVEKWTPYVPQTETLSDSKVKRTFNRMKKVLGDT</sequence>
<evidence type="ECO:0000259" key="1">
    <source>
        <dbReference type="Pfam" id="PF05050"/>
    </source>
</evidence>
<evidence type="ECO:0000313" key="2">
    <source>
        <dbReference type="EMBL" id="GGX70556.1"/>
    </source>
</evidence>
<dbReference type="GO" id="GO:0008171">
    <property type="term" value="F:O-methyltransferase activity"/>
    <property type="evidence" value="ECO:0007669"/>
    <property type="project" value="TreeGrafter"/>
</dbReference>
<dbReference type="InterPro" id="IPR029063">
    <property type="entry name" value="SAM-dependent_MTases_sf"/>
</dbReference>
<dbReference type="PANTHER" id="PTHR36973">
    <property type="entry name" value="SLL1456 PROTEIN-RELATED"/>
    <property type="match status" value="1"/>
</dbReference>
<evidence type="ECO:0000313" key="3">
    <source>
        <dbReference type="Proteomes" id="UP000600865"/>
    </source>
</evidence>
<keyword evidence="3" id="KW-1185">Reference proteome</keyword>
<protein>
    <recommendedName>
        <fullName evidence="1">Methyltransferase FkbM domain-containing protein</fullName>
    </recommendedName>
</protein>
<dbReference type="Gene3D" id="3.40.50.150">
    <property type="entry name" value="Vaccinia Virus protein VP39"/>
    <property type="match status" value="1"/>
</dbReference>
<dbReference type="NCBIfam" id="TIGR01444">
    <property type="entry name" value="fkbM_fam"/>
    <property type="match status" value="1"/>
</dbReference>
<dbReference type="RefSeq" id="WP_189585376.1">
    <property type="nucleotide sequence ID" value="NZ_BMYV01000002.1"/>
</dbReference>
<proteinExistence type="predicted"/>
<name>A0A918KP09_9PROT</name>
<dbReference type="Pfam" id="PF05050">
    <property type="entry name" value="Methyltransf_21"/>
    <property type="match status" value="1"/>
</dbReference>
<dbReference type="PANTHER" id="PTHR36973:SF4">
    <property type="entry name" value="NODULATION PROTEIN"/>
    <property type="match status" value="1"/>
</dbReference>
<reference evidence="2 3" key="1">
    <citation type="journal article" date="2014" name="Int. J. Syst. Evol. Microbiol.">
        <title>Complete genome sequence of Corynebacterium casei LMG S-19264T (=DSM 44701T), isolated from a smear-ripened cheese.</title>
        <authorList>
            <consortium name="US DOE Joint Genome Institute (JGI-PGF)"/>
            <person name="Walter F."/>
            <person name="Albersmeier A."/>
            <person name="Kalinowski J."/>
            <person name="Ruckert C."/>
        </authorList>
    </citation>
    <scope>NUCLEOTIDE SEQUENCE [LARGE SCALE GENOMIC DNA]</scope>
    <source>
        <strain evidence="2 3">KCTC 23968</strain>
    </source>
</reference>
<dbReference type="SUPFAM" id="SSF53335">
    <property type="entry name" value="S-adenosyl-L-methionine-dependent methyltransferases"/>
    <property type="match status" value="1"/>
</dbReference>